<protein>
    <submittedName>
        <fullName evidence="1">Major head protein</fullName>
    </submittedName>
</protein>
<proteinExistence type="predicted"/>
<reference evidence="1" key="1">
    <citation type="journal article" date="2015" name="Front. Microbiol.">
        <title>Combining genomic sequencing methods to explore viral diversity and reveal potential virus-host interactions.</title>
        <authorList>
            <person name="Chow C.E."/>
            <person name="Winget D.M."/>
            <person name="White R.A.III."/>
            <person name="Hallam S.J."/>
            <person name="Suttle C.A."/>
        </authorList>
    </citation>
    <scope>NUCLEOTIDE SEQUENCE</scope>
    <source>
        <strain evidence="1">Oxic1_2</strain>
    </source>
</reference>
<reference evidence="1" key="2">
    <citation type="submission" date="2015-03" db="EMBL/GenBank/DDBJ databases">
        <authorList>
            <person name="Chow C.-E.T."/>
            <person name="Winget D.M."/>
            <person name="White R.A.III."/>
            <person name="Hallam S.J."/>
            <person name="Suttle C.A."/>
        </authorList>
    </citation>
    <scope>NUCLEOTIDE SEQUENCE</scope>
    <source>
        <strain evidence="1">Oxic1_2</strain>
    </source>
</reference>
<evidence type="ECO:0000313" key="1">
    <source>
        <dbReference type="EMBL" id="AKH47729.1"/>
    </source>
</evidence>
<name>A0A0F7L5B9_9VIRU</name>
<dbReference type="EMBL" id="KR029597">
    <property type="protein sequence ID" value="AKH47729.1"/>
    <property type="molecule type" value="Genomic_DNA"/>
</dbReference>
<organism evidence="1">
    <name type="scientific">uncultured marine virus</name>
    <dbReference type="NCBI Taxonomy" id="186617"/>
    <lineage>
        <taxon>Viruses</taxon>
        <taxon>environmental samples</taxon>
    </lineage>
</organism>
<sequence length="53" mass="6314">MDQQQQLERWELLVLGLLLMTIKHQTELQVLVLVIQKELMELKELSQSLLLKQ</sequence>
<accession>A0A0F7L5B9</accession>